<evidence type="ECO:0000313" key="9">
    <source>
        <dbReference type="Proteomes" id="UP000572953"/>
    </source>
</evidence>
<keyword evidence="3 5" id="KW-1133">Transmembrane helix</keyword>
<dbReference type="GO" id="GO:0043953">
    <property type="term" value="P:protein transport by the Tat complex"/>
    <property type="evidence" value="ECO:0007669"/>
    <property type="project" value="UniProtKB-UniRule"/>
</dbReference>
<evidence type="ECO:0000256" key="2">
    <source>
        <dbReference type="ARBA" id="ARBA00022692"/>
    </source>
</evidence>
<reference evidence="8 9" key="1">
    <citation type="submission" date="2018-10" db="EMBL/GenBank/DDBJ databases">
        <title>Iterative Subtractive Binning of Freshwater Chronoseries Metagenomes Recovers Nearly Complete Genomes from over Four Hundred Novel Species.</title>
        <authorList>
            <person name="Rodriguez-R L.M."/>
            <person name="Tsementzi D."/>
            <person name="Luo C."/>
            <person name="Konstantinidis K.T."/>
        </authorList>
    </citation>
    <scope>NUCLEOTIDE SEQUENCE [LARGE SCALE GENOMIC DNA]</scope>
    <source>
        <strain evidence="8">WB7_2B_003</strain>
        <strain evidence="6">WB8_1A_003</strain>
        <strain evidence="7">WB8_2A_004</strain>
    </source>
</reference>
<dbReference type="Proteomes" id="UP000699985">
    <property type="component" value="Unassembled WGS sequence"/>
</dbReference>
<organism evidence="8 9">
    <name type="scientific">Candidatus Fonsibacter lacus</name>
    <dbReference type="NCBI Taxonomy" id="2576439"/>
    <lineage>
        <taxon>Bacteria</taxon>
        <taxon>Pseudomonadati</taxon>
        <taxon>Pseudomonadota</taxon>
        <taxon>Alphaproteobacteria</taxon>
        <taxon>Candidatus Pelagibacterales</taxon>
        <taxon>Candidatus Pelagibacterales incertae sedis</taxon>
        <taxon>Candidatus Fonsibacter</taxon>
    </lineage>
</organism>
<comment type="similarity">
    <text evidence="5">Belongs to the TatC family.</text>
</comment>
<evidence type="ECO:0000256" key="3">
    <source>
        <dbReference type="ARBA" id="ARBA00022989"/>
    </source>
</evidence>
<keyword evidence="5" id="KW-0811">Translocation</keyword>
<keyword evidence="2 5" id="KW-0812">Transmembrane</keyword>
<evidence type="ECO:0000313" key="8">
    <source>
        <dbReference type="EMBL" id="NCU62800.1"/>
    </source>
</evidence>
<evidence type="ECO:0000313" key="7">
    <source>
        <dbReference type="EMBL" id="NCU53125.1"/>
    </source>
</evidence>
<gene>
    <name evidence="5 8" type="primary">tatC</name>
    <name evidence="8" type="ORF">EBV78_01725</name>
    <name evidence="6" type="ORF">EBX29_01455</name>
    <name evidence="7" type="ORF">EBX74_02320</name>
</gene>
<evidence type="ECO:0000256" key="5">
    <source>
        <dbReference type="HAMAP-Rule" id="MF_00902"/>
    </source>
</evidence>
<comment type="caution">
    <text evidence="8">The sequence shown here is derived from an EMBL/GenBank/DDBJ whole genome shotgun (WGS) entry which is preliminary data.</text>
</comment>
<dbReference type="Pfam" id="PF00902">
    <property type="entry name" value="TatC"/>
    <property type="match status" value="1"/>
</dbReference>
<name>A0A845S577_9PROT</name>
<keyword evidence="4 5" id="KW-0472">Membrane</keyword>
<dbReference type="NCBIfam" id="TIGR00945">
    <property type="entry name" value="tatC"/>
    <property type="match status" value="1"/>
</dbReference>
<dbReference type="PANTHER" id="PTHR30371">
    <property type="entry name" value="SEC-INDEPENDENT PROTEIN TRANSLOCASE PROTEIN TATC"/>
    <property type="match status" value="1"/>
</dbReference>
<proteinExistence type="inferred from homology"/>
<dbReference type="InterPro" id="IPR002033">
    <property type="entry name" value="TatC"/>
</dbReference>
<dbReference type="EMBL" id="RGMI01000043">
    <property type="protein sequence ID" value="NCU50427.1"/>
    <property type="molecule type" value="Genomic_DNA"/>
</dbReference>
<evidence type="ECO:0000256" key="4">
    <source>
        <dbReference type="ARBA" id="ARBA00023136"/>
    </source>
</evidence>
<feature type="transmembrane region" description="Helical" evidence="5">
    <location>
        <begin position="229"/>
        <end position="249"/>
    </location>
</feature>
<feature type="transmembrane region" description="Helical" evidence="5">
    <location>
        <begin position="81"/>
        <end position="102"/>
    </location>
</feature>
<dbReference type="PANTHER" id="PTHR30371:SF0">
    <property type="entry name" value="SEC-INDEPENDENT PROTEIN TRANSLOCASE PROTEIN TATC, CHLOROPLASTIC-RELATED"/>
    <property type="match status" value="1"/>
</dbReference>
<dbReference type="GO" id="GO:0009977">
    <property type="term" value="F:proton motive force dependent protein transmembrane transporter activity"/>
    <property type="evidence" value="ECO:0007669"/>
    <property type="project" value="TreeGrafter"/>
</dbReference>
<comment type="function">
    <text evidence="5">Part of the twin-arginine translocation (Tat) system that transports large folded proteins containing a characteristic twin-arginine motif in their signal peptide across membranes. Together with TatB, TatC is part of a receptor directly interacting with Tat signal peptides.</text>
</comment>
<dbReference type="GO" id="GO:0033281">
    <property type="term" value="C:TAT protein transport complex"/>
    <property type="evidence" value="ECO:0007669"/>
    <property type="project" value="UniProtKB-UniRule"/>
</dbReference>
<dbReference type="PRINTS" id="PR01840">
    <property type="entry name" value="TATCFAMILY"/>
</dbReference>
<sequence length="257" mass="29371">MSDNNDQNHSSLAEHLLELRSRIIKSLIFFVLAFVVSYMNADKIYDFLLQPYVKALGEGQIGTKRLIFTALQETFITYLKLSFFSALFFSFPVFLIQIWKFIAPGLYNNEKKVILPFIIATPVLFITGALLAYYFIMPLAIKFFLSFETLSTQTSMPIQLEARVSEYLSLIMVFMIAFGLSFELPVLLILLATIGFIDSKYLSERRRYIIVIIFIVAAIITPPDPISQIGLAIPLMLLYEISILIIKYLEKGKNDKS</sequence>
<protein>
    <recommendedName>
        <fullName evidence="5">Sec-independent protein translocase protein TatC</fullName>
    </recommendedName>
</protein>
<evidence type="ECO:0000313" key="6">
    <source>
        <dbReference type="EMBL" id="NCU50427.1"/>
    </source>
</evidence>
<evidence type="ECO:0000256" key="1">
    <source>
        <dbReference type="ARBA" id="ARBA00004141"/>
    </source>
</evidence>
<keyword evidence="5" id="KW-1003">Cell membrane</keyword>
<accession>A0A845S577</accession>
<dbReference type="EMBL" id="RGGN01000041">
    <property type="protein sequence ID" value="NCU62800.1"/>
    <property type="molecule type" value="Genomic_DNA"/>
</dbReference>
<feature type="transmembrane region" description="Helical" evidence="5">
    <location>
        <begin position="114"/>
        <end position="136"/>
    </location>
</feature>
<dbReference type="AlphaFoldDB" id="A0A845S577"/>
<dbReference type="EMBL" id="RGOB01000050">
    <property type="protein sequence ID" value="NCU53125.1"/>
    <property type="molecule type" value="Genomic_DNA"/>
</dbReference>
<comment type="subunit">
    <text evidence="5">The Tat system comprises two distinct complexes: a TatABC complex, containing multiple copies of TatA, TatB and TatC subunits, and a separate TatA complex, containing only TatA subunits. Substrates initially bind to the TatABC complex, which probably triggers association of the separate TatA complex to form the active translocon.</text>
</comment>
<dbReference type="GO" id="GO:0065002">
    <property type="term" value="P:intracellular protein transmembrane transport"/>
    <property type="evidence" value="ECO:0007669"/>
    <property type="project" value="TreeGrafter"/>
</dbReference>
<dbReference type="Proteomes" id="UP000747791">
    <property type="component" value="Unassembled WGS sequence"/>
</dbReference>
<comment type="subcellular location">
    <subcellularLocation>
        <location evidence="5">Cell membrane</location>
        <topology evidence="5">Multi-pass membrane protein</topology>
    </subcellularLocation>
    <subcellularLocation>
        <location evidence="1">Membrane</location>
        <topology evidence="1">Multi-pass membrane protein</topology>
    </subcellularLocation>
</comment>
<keyword evidence="5" id="KW-0813">Transport</keyword>
<feature type="transmembrane region" description="Helical" evidence="5">
    <location>
        <begin position="167"/>
        <end position="196"/>
    </location>
</feature>
<dbReference type="Proteomes" id="UP000572953">
    <property type="component" value="Unassembled WGS sequence"/>
</dbReference>
<keyword evidence="5" id="KW-0653">Protein transport</keyword>
<feature type="transmembrane region" description="Helical" evidence="5">
    <location>
        <begin position="23"/>
        <end position="41"/>
    </location>
</feature>
<dbReference type="HAMAP" id="MF_00902">
    <property type="entry name" value="TatC"/>
    <property type="match status" value="1"/>
</dbReference>
<feature type="transmembrane region" description="Helical" evidence="5">
    <location>
        <begin position="208"/>
        <end position="223"/>
    </location>
</feature>